<sequence length="285" mass="30972">MDNVPASTGGNMCDDSTDHVGQDHAGKGRAMDAETLTTISQQLAALAEGLRDGNLAGTPQAATSADLPVRLIHTRADLLQSFDSMIDRAVHSIDAFDRGERPEQSQPQSAAQPAALQRGVRFRVVYDPLVFSRDDLTRGMLNSVRQGELARVSTNISARLLIRDREEFIIQPAEPAAGQPLAMQFKSSELADFINGVFSTIWDTALQVGNRQFESGRLLDDDEIQILRLLAAGQKDEAVARVLGVSVRTVQRKVQSLQRSFGAASRFQLGAISARHLLVDQTGQP</sequence>
<evidence type="ECO:0000313" key="3">
    <source>
        <dbReference type="EMBL" id="CBT77101.1"/>
    </source>
</evidence>
<dbReference type="EMBL" id="FQ311875">
    <property type="protein sequence ID" value="CBT77101.1"/>
    <property type="molecule type" value="Genomic_DNA"/>
</dbReference>
<feature type="domain" description="HTH luxR-type" evidence="2">
    <location>
        <begin position="212"/>
        <end position="277"/>
    </location>
</feature>
<accession>A0ABM9Q098</accession>
<organism evidence="3 4">
    <name type="scientific">Glutamicibacter arilaitensis (strain DSM 16368 / CIP 108037 / IAM 15318 / JCM 13566 / NCIMB 14258 / Re117)</name>
    <name type="common">Arthrobacter arilaitensis</name>
    <dbReference type="NCBI Taxonomy" id="861360"/>
    <lineage>
        <taxon>Bacteria</taxon>
        <taxon>Bacillati</taxon>
        <taxon>Actinomycetota</taxon>
        <taxon>Actinomycetes</taxon>
        <taxon>Micrococcales</taxon>
        <taxon>Micrococcaceae</taxon>
        <taxon>Glutamicibacter</taxon>
    </lineage>
</organism>
<feature type="compositionally biased region" description="Basic and acidic residues" evidence="1">
    <location>
        <begin position="16"/>
        <end position="29"/>
    </location>
</feature>
<protein>
    <submittedName>
        <fullName evidence="3">DNA binding domain-containing protein</fullName>
    </submittedName>
</protein>
<dbReference type="SMART" id="SM00421">
    <property type="entry name" value="HTH_LUXR"/>
    <property type="match status" value="1"/>
</dbReference>
<dbReference type="PROSITE" id="PS50043">
    <property type="entry name" value="HTH_LUXR_2"/>
    <property type="match status" value="1"/>
</dbReference>
<dbReference type="PANTHER" id="PTHR34293">
    <property type="entry name" value="HTH-TYPE TRANSCRIPTIONAL REGULATOR TRMBL2"/>
    <property type="match status" value="1"/>
</dbReference>
<feature type="compositionally biased region" description="Polar residues" evidence="1">
    <location>
        <begin position="1"/>
        <end position="10"/>
    </location>
</feature>
<dbReference type="InterPro" id="IPR036388">
    <property type="entry name" value="WH-like_DNA-bd_sf"/>
</dbReference>
<evidence type="ECO:0000256" key="1">
    <source>
        <dbReference type="SAM" id="MobiDB-lite"/>
    </source>
</evidence>
<dbReference type="Gene3D" id="1.10.10.10">
    <property type="entry name" value="Winged helix-like DNA-binding domain superfamily/Winged helix DNA-binding domain"/>
    <property type="match status" value="1"/>
</dbReference>
<dbReference type="InterPro" id="IPR051797">
    <property type="entry name" value="TrmB-like"/>
</dbReference>
<dbReference type="InterPro" id="IPR016032">
    <property type="entry name" value="Sig_transdc_resp-reg_C-effctor"/>
</dbReference>
<dbReference type="RefSeq" id="WP_013350215.1">
    <property type="nucleotide sequence ID" value="NC_014550.1"/>
</dbReference>
<dbReference type="InterPro" id="IPR000792">
    <property type="entry name" value="Tscrpt_reg_LuxR_C"/>
</dbReference>
<dbReference type="PANTHER" id="PTHR34293:SF1">
    <property type="entry name" value="HTH-TYPE TRANSCRIPTIONAL REGULATOR TRMBL2"/>
    <property type="match status" value="1"/>
</dbReference>
<dbReference type="Pfam" id="PF00196">
    <property type="entry name" value="GerE"/>
    <property type="match status" value="1"/>
</dbReference>
<evidence type="ECO:0000259" key="2">
    <source>
        <dbReference type="PROSITE" id="PS50043"/>
    </source>
</evidence>
<reference evidence="4" key="1">
    <citation type="journal article" date="2010" name="PLoS ONE">
        <title>The Arthrobacter arilaitensis Re117 genome sequence reveals its genetic adaptation to the surface of cheese.</title>
        <authorList>
            <person name="Monnet C."/>
            <person name="Loux V."/>
            <person name="Gibrat J.F."/>
            <person name="Spinnler E."/>
            <person name="Barbe V."/>
            <person name="Vacherie B."/>
            <person name="Gavory F."/>
            <person name="Gourbeyre E."/>
            <person name="Siguier P."/>
            <person name="Chandler M."/>
            <person name="Elleuch R."/>
            <person name="Irlinger F."/>
            <person name="Vallaeys T."/>
        </authorList>
    </citation>
    <scope>NUCLEOTIDE SEQUENCE</scope>
    <source>
        <strain evidence="4">DSM 16368 / CIP 108037 / IAM 15318 / JCM 13566 / Re117</strain>
    </source>
</reference>
<feature type="region of interest" description="Disordered" evidence="1">
    <location>
        <begin position="1"/>
        <end position="29"/>
    </location>
</feature>
<dbReference type="CDD" id="cd06170">
    <property type="entry name" value="LuxR_C_like"/>
    <property type="match status" value="1"/>
</dbReference>
<proteinExistence type="predicted"/>
<dbReference type="GeneID" id="303187023"/>
<reference evidence="4" key="2">
    <citation type="submission" date="2010-07" db="EMBL/GenBank/DDBJ databases">
        <title>Complete genome sequence of Arthrobacter arilaitensis (strain DSM 16368 / CIP 108037 / JCM 13566 / Re117).</title>
        <authorList>
            <person name="Genoscope."/>
        </authorList>
    </citation>
    <scope>NUCLEOTIDE SEQUENCE [LARGE SCALE GENOMIC DNA]</scope>
    <source>
        <strain evidence="4">DSM 16368 / CIP 108037 / IAM 15318 / JCM 13566 / Re117</strain>
    </source>
</reference>
<keyword evidence="4" id="KW-1185">Reference proteome</keyword>
<name>A0ABM9Q098_GLUAR</name>
<dbReference type="Proteomes" id="UP000006878">
    <property type="component" value="Chromosome"/>
</dbReference>
<evidence type="ECO:0000313" key="4">
    <source>
        <dbReference type="Proteomes" id="UP000006878"/>
    </source>
</evidence>
<gene>
    <name evidence="3" type="ordered locus">AARI_29100</name>
</gene>
<dbReference type="SUPFAM" id="SSF46894">
    <property type="entry name" value="C-terminal effector domain of the bipartite response regulators"/>
    <property type="match status" value="1"/>
</dbReference>